<evidence type="ECO:0000313" key="2">
    <source>
        <dbReference type="EMBL" id="TQF14915.1"/>
    </source>
</evidence>
<comment type="caution">
    <text evidence="2">The sequence shown here is derived from an EMBL/GenBank/DDBJ whole genome shotgun (WGS) entry which is preliminary data.</text>
</comment>
<name>A0A540X0Y5_9BACT</name>
<keyword evidence="3" id="KW-1185">Reference proteome</keyword>
<organism evidence="2 3">
    <name type="scientific">Myxococcus llanfairpwllgwyngyllgogerychwyrndrobwllllantysiliogogogochensis</name>
    <dbReference type="NCBI Taxonomy" id="2590453"/>
    <lineage>
        <taxon>Bacteria</taxon>
        <taxon>Pseudomonadati</taxon>
        <taxon>Myxococcota</taxon>
        <taxon>Myxococcia</taxon>
        <taxon>Myxococcales</taxon>
        <taxon>Cystobacterineae</taxon>
        <taxon>Myxococcaceae</taxon>
        <taxon>Myxococcus</taxon>
    </lineage>
</organism>
<dbReference type="Proteomes" id="UP000315369">
    <property type="component" value="Unassembled WGS sequence"/>
</dbReference>
<proteinExistence type="predicted"/>
<feature type="region of interest" description="Disordered" evidence="1">
    <location>
        <begin position="49"/>
        <end position="100"/>
    </location>
</feature>
<reference evidence="2 3" key="1">
    <citation type="submission" date="2019-06" db="EMBL/GenBank/DDBJ databases">
        <authorList>
            <person name="Livingstone P."/>
            <person name="Whitworth D."/>
        </authorList>
    </citation>
    <scope>NUCLEOTIDE SEQUENCE [LARGE SCALE GENOMIC DNA]</scope>
    <source>
        <strain evidence="2 3">AM401</strain>
    </source>
</reference>
<gene>
    <name evidence="2" type="ORF">FJV41_16130</name>
</gene>
<sequence>MLRLKLQPSIPQRESPQEEAIIGGDTWSRALVMDSSGFARLLEVPINEPVRGTPWNHQKACSATAGDREKAASNVEGADERPQEVEHETDAGEAPDDSSL</sequence>
<dbReference type="EMBL" id="VIFM01000055">
    <property type="protein sequence ID" value="TQF14915.1"/>
    <property type="molecule type" value="Genomic_DNA"/>
</dbReference>
<dbReference type="AlphaFoldDB" id="A0A540X0Y5"/>
<protein>
    <submittedName>
        <fullName evidence="2">Uncharacterized protein</fullName>
    </submittedName>
</protein>
<dbReference type="RefSeq" id="WP_141643376.1">
    <property type="nucleotide sequence ID" value="NZ_VIFM01000055.1"/>
</dbReference>
<accession>A0A540X0Y5</accession>
<feature type="compositionally biased region" description="Basic and acidic residues" evidence="1">
    <location>
        <begin position="78"/>
        <end position="90"/>
    </location>
</feature>
<evidence type="ECO:0000313" key="3">
    <source>
        <dbReference type="Proteomes" id="UP000315369"/>
    </source>
</evidence>
<evidence type="ECO:0000256" key="1">
    <source>
        <dbReference type="SAM" id="MobiDB-lite"/>
    </source>
</evidence>
<dbReference type="OrthoDB" id="9951757at2"/>
<feature type="compositionally biased region" description="Acidic residues" evidence="1">
    <location>
        <begin position="91"/>
        <end position="100"/>
    </location>
</feature>